<keyword evidence="5" id="KW-0297">G-protein coupled receptor</keyword>
<evidence type="ECO:0000256" key="6">
    <source>
        <dbReference type="ARBA" id="ARBA00023136"/>
    </source>
</evidence>
<feature type="transmembrane region" description="Helical" evidence="9">
    <location>
        <begin position="60"/>
        <end position="82"/>
    </location>
</feature>
<reference evidence="11 12" key="1">
    <citation type="journal article" date="2007" name="Science">
        <title>Sea anemone genome reveals ancestral eumetazoan gene repertoire and genomic organization.</title>
        <authorList>
            <person name="Putnam N.H."/>
            <person name="Srivastava M."/>
            <person name="Hellsten U."/>
            <person name="Dirks B."/>
            <person name="Chapman J."/>
            <person name="Salamov A."/>
            <person name="Terry A."/>
            <person name="Shapiro H."/>
            <person name="Lindquist E."/>
            <person name="Kapitonov V.V."/>
            <person name="Jurka J."/>
            <person name="Genikhovich G."/>
            <person name="Grigoriev I.V."/>
            <person name="Lucas S.M."/>
            <person name="Steele R.E."/>
            <person name="Finnerty J.R."/>
            <person name="Technau U."/>
            <person name="Martindale M.Q."/>
            <person name="Rokhsar D.S."/>
        </authorList>
    </citation>
    <scope>NUCLEOTIDE SEQUENCE [LARGE SCALE GENOMIC DNA]</scope>
    <source>
        <strain evidence="12">CH2 X CH6</strain>
    </source>
</reference>
<name>A7SRC7_NEMVE</name>
<dbReference type="PANTHER" id="PTHR24249">
    <property type="entry name" value="HISTAMINE RECEPTOR-RELATED G-PROTEIN COUPLED RECEPTOR"/>
    <property type="match status" value="1"/>
</dbReference>
<keyword evidence="8" id="KW-0807">Transducer</keyword>
<accession>A7SRC7</accession>
<feature type="domain" description="G-protein coupled receptors family 1 profile" evidence="10">
    <location>
        <begin position="40"/>
        <end position="286"/>
    </location>
</feature>
<dbReference type="InterPro" id="IPR050569">
    <property type="entry name" value="TAAR"/>
</dbReference>
<dbReference type="Pfam" id="PF00001">
    <property type="entry name" value="7tm_1"/>
    <property type="match status" value="1"/>
</dbReference>
<keyword evidence="6 9" id="KW-0472">Membrane</keyword>
<dbReference type="Gene3D" id="1.20.1070.10">
    <property type="entry name" value="Rhodopsin 7-helix transmembrane proteins"/>
    <property type="match status" value="1"/>
</dbReference>
<dbReference type="InterPro" id="IPR000276">
    <property type="entry name" value="GPCR_Rhodpsn"/>
</dbReference>
<feature type="transmembrane region" description="Helical" evidence="9">
    <location>
        <begin position="28"/>
        <end position="48"/>
    </location>
</feature>
<feature type="transmembrane region" description="Helical" evidence="9">
    <location>
        <begin position="263"/>
        <end position="288"/>
    </location>
</feature>
<dbReference type="PROSITE" id="PS50262">
    <property type="entry name" value="G_PROTEIN_RECEP_F1_2"/>
    <property type="match status" value="1"/>
</dbReference>
<dbReference type="PRINTS" id="PR00237">
    <property type="entry name" value="GPCRRHODOPSN"/>
</dbReference>
<evidence type="ECO:0000313" key="11">
    <source>
        <dbReference type="EMBL" id="EDO33742.1"/>
    </source>
</evidence>
<dbReference type="Proteomes" id="UP000001593">
    <property type="component" value="Unassembled WGS sequence"/>
</dbReference>
<dbReference type="GO" id="GO:0007186">
    <property type="term" value="P:G protein-coupled receptor signaling pathway"/>
    <property type="evidence" value="ECO:0000318"/>
    <property type="project" value="GO_Central"/>
</dbReference>
<protein>
    <recommendedName>
        <fullName evidence="10">G-protein coupled receptors family 1 profile domain-containing protein</fullName>
    </recommendedName>
</protein>
<dbReference type="OMA" id="ETNTHEL"/>
<evidence type="ECO:0000256" key="4">
    <source>
        <dbReference type="ARBA" id="ARBA00022989"/>
    </source>
</evidence>
<evidence type="ECO:0000256" key="5">
    <source>
        <dbReference type="ARBA" id="ARBA00023040"/>
    </source>
</evidence>
<keyword evidence="3 9" id="KW-0812">Transmembrane</keyword>
<dbReference type="GO" id="GO:0001609">
    <property type="term" value="F:G protein-coupled adenosine receptor activity"/>
    <property type="evidence" value="ECO:0000318"/>
    <property type="project" value="GO_Central"/>
</dbReference>
<evidence type="ECO:0000256" key="9">
    <source>
        <dbReference type="SAM" id="Phobius"/>
    </source>
</evidence>
<dbReference type="PhylomeDB" id="A7SRC7"/>
<evidence type="ECO:0000256" key="3">
    <source>
        <dbReference type="ARBA" id="ARBA00022692"/>
    </source>
</evidence>
<evidence type="ECO:0000256" key="1">
    <source>
        <dbReference type="ARBA" id="ARBA00004651"/>
    </source>
</evidence>
<evidence type="ECO:0000256" key="2">
    <source>
        <dbReference type="ARBA" id="ARBA00022475"/>
    </source>
</evidence>
<evidence type="ECO:0000256" key="7">
    <source>
        <dbReference type="ARBA" id="ARBA00023170"/>
    </source>
</evidence>
<dbReference type="EMBL" id="DS469760">
    <property type="protein sequence ID" value="EDO33742.1"/>
    <property type="molecule type" value="Genomic_DNA"/>
</dbReference>
<feature type="transmembrane region" description="Helical" evidence="9">
    <location>
        <begin position="179"/>
        <end position="204"/>
    </location>
</feature>
<feature type="transmembrane region" description="Helical" evidence="9">
    <location>
        <begin position="136"/>
        <end position="157"/>
    </location>
</feature>
<keyword evidence="2" id="KW-1003">Cell membrane</keyword>
<gene>
    <name evidence="11" type="ORF">NEMVEDRAFT_v1g216239</name>
</gene>
<dbReference type="InterPro" id="IPR017452">
    <property type="entry name" value="GPCR_Rhodpsn_7TM"/>
</dbReference>
<keyword evidence="7" id="KW-0675">Receptor</keyword>
<feature type="transmembrane region" description="Helical" evidence="9">
    <location>
        <begin position="232"/>
        <end position="251"/>
    </location>
</feature>
<evidence type="ECO:0000313" key="12">
    <source>
        <dbReference type="Proteomes" id="UP000001593"/>
    </source>
</evidence>
<evidence type="ECO:0000259" key="10">
    <source>
        <dbReference type="PROSITE" id="PS50262"/>
    </source>
</evidence>
<keyword evidence="12" id="KW-1185">Reference proteome</keyword>
<dbReference type="STRING" id="45351.A7SRC7"/>
<dbReference type="AlphaFoldDB" id="A7SRC7"/>
<comment type="subcellular location">
    <subcellularLocation>
        <location evidence="1">Cell membrane</location>
        <topology evidence="1">Multi-pass membrane protein</topology>
    </subcellularLocation>
</comment>
<keyword evidence="4 9" id="KW-1133">Transmembrane helix</keyword>
<proteinExistence type="predicted"/>
<dbReference type="InParanoid" id="A7SRC7"/>
<dbReference type="CDD" id="cd00637">
    <property type="entry name" value="7tm_classA_rhodopsin-like"/>
    <property type="match status" value="1"/>
</dbReference>
<dbReference type="eggNOG" id="KOG3656">
    <property type="taxonomic scope" value="Eukaryota"/>
</dbReference>
<sequence length="349" mass="39730">MANSTRSNSTDDEGMEHGPPGFQLTMDMGYILMAVVIIFLNTTVFVLMKIRRSLHTTSNYFLLSLAASDLITGLYTIPVFIACKATFRNDLCQANVPVFTFTSISILSHIAVITLDKYIYIIYSLRYASLVTGERGRLVILLIWALSLLVALIQLVWNTPGEVEVTEEGTDDWKKKEHAFSISLLLLHIIPFPFLAFAYIRIFVQIRRQHNFIRSHIGPGNRETNTHELRTVTVFILMLCAYLFCWLPNAIVRFQYSTDWFELPIWAEILIVHLRFLTSLLNPLFYVFGKKDFRGAIRCCWLRRVSSGALDSSSNQRSPLPGVVHLQVRTGDSSFVEYSSRSASLNLSV</sequence>
<evidence type="ECO:0000256" key="8">
    <source>
        <dbReference type="ARBA" id="ARBA00023224"/>
    </source>
</evidence>
<dbReference type="GO" id="GO:0005886">
    <property type="term" value="C:plasma membrane"/>
    <property type="evidence" value="ECO:0000318"/>
    <property type="project" value="GO_Central"/>
</dbReference>
<dbReference type="SUPFAM" id="SSF81321">
    <property type="entry name" value="Family A G protein-coupled receptor-like"/>
    <property type="match status" value="1"/>
</dbReference>
<dbReference type="PANTHER" id="PTHR24249:SF372">
    <property type="entry name" value="G-PROTEIN COUPLED RECEPTORS FAMILY 1 PROFILE DOMAIN-CONTAINING PROTEIN"/>
    <property type="match status" value="1"/>
</dbReference>
<dbReference type="HOGENOM" id="CLU_009579_3_6_1"/>
<feature type="transmembrane region" description="Helical" evidence="9">
    <location>
        <begin position="94"/>
        <end position="115"/>
    </location>
</feature>
<organism evidence="11 12">
    <name type="scientific">Nematostella vectensis</name>
    <name type="common">Starlet sea anemone</name>
    <dbReference type="NCBI Taxonomy" id="45351"/>
    <lineage>
        <taxon>Eukaryota</taxon>
        <taxon>Metazoa</taxon>
        <taxon>Cnidaria</taxon>
        <taxon>Anthozoa</taxon>
        <taxon>Hexacorallia</taxon>
        <taxon>Actiniaria</taxon>
        <taxon>Edwardsiidae</taxon>
        <taxon>Nematostella</taxon>
    </lineage>
</organism>